<feature type="region of interest" description="Disordered" evidence="9">
    <location>
        <begin position="200"/>
        <end position="234"/>
    </location>
</feature>
<reference evidence="11" key="1">
    <citation type="submission" date="2023-10" db="EMBL/GenBank/DDBJ databases">
        <title>Chromosome-level genome of the transformable northern wattle, Acacia crassicarpa.</title>
        <authorList>
            <person name="Massaro I."/>
            <person name="Sinha N.R."/>
            <person name="Poethig S."/>
            <person name="Leichty A.R."/>
        </authorList>
    </citation>
    <scope>NUCLEOTIDE SEQUENCE</scope>
    <source>
        <strain evidence="11">Acra3RX</strain>
        <tissue evidence="11">Leaf</tissue>
    </source>
</reference>
<evidence type="ECO:0000256" key="1">
    <source>
        <dbReference type="ARBA" id="ARBA00004167"/>
    </source>
</evidence>
<evidence type="ECO:0000313" key="12">
    <source>
        <dbReference type="Proteomes" id="UP001293593"/>
    </source>
</evidence>
<feature type="domain" description="RING-type" evidence="10">
    <location>
        <begin position="479"/>
        <end position="521"/>
    </location>
</feature>
<dbReference type="Pfam" id="PF13639">
    <property type="entry name" value="zf-RING_2"/>
    <property type="match status" value="1"/>
</dbReference>
<sequence length="539" mass="59274">MGGTTSRHVSRPSSRRADHTNRFSLSSLLPCGASTSRATYEIEDHPTELLVDSATDLNDQVQKVTEESSSSHSTEAIASSSRVETGTAFASSIQSSENANPQDSYRSVATSNQRECLFKTKELVPHHEVSTDRSHNQSYKDSSHTASTSCVEQQSSDPISLNGSANKDAVNDIDNSVDSSIPPISHETLHLRSSFPQVYEDPSSCENYADGHSSGATAFQNSDSNPSPPVSDLPLTSLLQENESRETIPPSLGFLVPDRERGHVNESVLHVDVVTISSNTLSHDSTDAIDHSARRNGRRPFWDAFSHHSSRGFRVSPTIVFSAGDPDDVASHDQWLLDLSSGFSNDEAGEDFEYLGGRIRRSNARILHSRSQIWERLRDGLNETDRWTNSCPLGLHPDGRCFCEPFSTTEESNTRTSMSRIVMLAEALFEFLDEIHRQPAPFSLSVASLPAPESVVDSFPLKCHKMVDIADGDSNTEQCHICLVEYEEGDKIRVLPCNHEFHMACVDKWLKEIHGICPLCRGSVCEGGLTDSSVPNTQV</sequence>
<proteinExistence type="predicted"/>
<feature type="region of interest" description="Disordered" evidence="9">
    <location>
        <begin position="1"/>
        <end position="28"/>
    </location>
</feature>
<dbReference type="PROSITE" id="PS50089">
    <property type="entry name" value="ZF_RING_2"/>
    <property type="match status" value="1"/>
</dbReference>
<keyword evidence="7" id="KW-0472">Membrane</keyword>
<dbReference type="InterPro" id="IPR013083">
    <property type="entry name" value="Znf_RING/FYVE/PHD"/>
</dbReference>
<feature type="region of interest" description="Disordered" evidence="9">
    <location>
        <begin position="120"/>
        <end position="181"/>
    </location>
</feature>
<evidence type="ECO:0000256" key="5">
    <source>
        <dbReference type="ARBA" id="ARBA00022833"/>
    </source>
</evidence>
<evidence type="ECO:0000256" key="8">
    <source>
        <dbReference type="PROSITE-ProRule" id="PRU00175"/>
    </source>
</evidence>
<feature type="compositionally biased region" description="Polar residues" evidence="9">
    <location>
        <begin position="136"/>
        <end position="165"/>
    </location>
</feature>
<dbReference type="InterPro" id="IPR001841">
    <property type="entry name" value="Znf_RING"/>
</dbReference>
<comment type="caution">
    <text evidence="11">The sequence shown here is derived from an EMBL/GenBank/DDBJ whole genome shotgun (WGS) entry which is preliminary data.</text>
</comment>
<protein>
    <recommendedName>
        <fullName evidence="10">RING-type domain-containing protein</fullName>
    </recommendedName>
</protein>
<evidence type="ECO:0000256" key="6">
    <source>
        <dbReference type="ARBA" id="ARBA00022989"/>
    </source>
</evidence>
<dbReference type="Gene3D" id="3.30.40.10">
    <property type="entry name" value="Zinc/RING finger domain, C3HC4 (zinc finger)"/>
    <property type="match status" value="1"/>
</dbReference>
<dbReference type="FunFam" id="3.30.40.10:FF:000388">
    <property type="entry name" value="Putative RING zinc finger domain superfamily protein"/>
    <property type="match status" value="1"/>
</dbReference>
<evidence type="ECO:0000259" key="10">
    <source>
        <dbReference type="PROSITE" id="PS50089"/>
    </source>
</evidence>
<organism evidence="11 12">
    <name type="scientific">Acacia crassicarpa</name>
    <name type="common">northern wattle</name>
    <dbReference type="NCBI Taxonomy" id="499986"/>
    <lineage>
        <taxon>Eukaryota</taxon>
        <taxon>Viridiplantae</taxon>
        <taxon>Streptophyta</taxon>
        <taxon>Embryophyta</taxon>
        <taxon>Tracheophyta</taxon>
        <taxon>Spermatophyta</taxon>
        <taxon>Magnoliopsida</taxon>
        <taxon>eudicotyledons</taxon>
        <taxon>Gunneridae</taxon>
        <taxon>Pentapetalae</taxon>
        <taxon>rosids</taxon>
        <taxon>fabids</taxon>
        <taxon>Fabales</taxon>
        <taxon>Fabaceae</taxon>
        <taxon>Caesalpinioideae</taxon>
        <taxon>mimosoid clade</taxon>
        <taxon>Acacieae</taxon>
        <taxon>Acacia</taxon>
    </lineage>
</organism>
<dbReference type="PANTHER" id="PTHR47168">
    <property type="entry name" value="RING ZINC FINGER DOMAIN SUPERFAMILY PROTEIN-RELATED"/>
    <property type="match status" value="1"/>
</dbReference>
<keyword evidence="5" id="KW-0862">Zinc</keyword>
<evidence type="ECO:0000313" key="11">
    <source>
        <dbReference type="EMBL" id="KAK4265302.1"/>
    </source>
</evidence>
<evidence type="ECO:0000256" key="7">
    <source>
        <dbReference type="ARBA" id="ARBA00023136"/>
    </source>
</evidence>
<feature type="compositionally biased region" description="Polar residues" evidence="9">
    <location>
        <begin position="82"/>
        <end position="108"/>
    </location>
</feature>
<evidence type="ECO:0000256" key="9">
    <source>
        <dbReference type="SAM" id="MobiDB-lite"/>
    </source>
</evidence>
<dbReference type="GO" id="GO:0016020">
    <property type="term" value="C:membrane"/>
    <property type="evidence" value="ECO:0007669"/>
    <property type="project" value="UniProtKB-SubCell"/>
</dbReference>
<feature type="compositionally biased region" description="Low complexity" evidence="9">
    <location>
        <begin position="67"/>
        <end position="81"/>
    </location>
</feature>
<dbReference type="AlphaFoldDB" id="A0AAE1J7H8"/>
<evidence type="ECO:0000256" key="4">
    <source>
        <dbReference type="ARBA" id="ARBA00022771"/>
    </source>
</evidence>
<dbReference type="PANTHER" id="PTHR47168:SF1">
    <property type="entry name" value="OS02G0798600 PROTEIN"/>
    <property type="match status" value="1"/>
</dbReference>
<keyword evidence="4 8" id="KW-0863">Zinc-finger</keyword>
<keyword evidence="6" id="KW-1133">Transmembrane helix</keyword>
<gene>
    <name evidence="11" type="ORF">QN277_026370</name>
</gene>
<dbReference type="SUPFAM" id="SSF57850">
    <property type="entry name" value="RING/U-box"/>
    <property type="match status" value="1"/>
</dbReference>
<dbReference type="EMBL" id="JAWXYG010000008">
    <property type="protein sequence ID" value="KAK4265302.1"/>
    <property type="molecule type" value="Genomic_DNA"/>
</dbReference>
<dbReference type="InterPro" id="IPR051653">
    <property type="entry name" value="E3_ligase_sorting_rcpt"/>
</dbReference>
<dbReference type="SMART" id="SM00184">
    <property type="entry name" value="RING"/>
    <property type="match status" value="1"/>
</dbReference>
<comment type="subcellular location">
    <subcellularLocation>
        <location evidence="1">Membrane</location>
        <topology evidence="1">Single-pass membrane protein</topology>
    </subcellularLocation>
</comment>
<evidence type="ECO:0000256" key="3">
    <source>
        <dbReference type="ARBA" id="ARBA00022723"/>
    </source>
</evidence>
<name>A0AAE1J7H8_9FABA</name>
<evidence type="ECO:0000256" key="2">
    <source>
        <dbReference type="ARBA" id="ARBA00022692"/>
    </source>
</evidence>
<feature type="compositionally biased region" description="Basic and acidic residues" evidence="9">
    <location>
        <begin position="120"/>
        <end position="135"/>
    </location>
</feature>
<dbReference type="GO" id="GO:0008270">
    <property type="term" value="F:zinc ion binding"/>
    <property type="evidence" value="ECO:0007669"/>
    <property type="project" value="UniProtKB-KW"/>
</dbReference>
<keyword evidence="2" id="KW-0812">Transmembrane</keyword>
<keyword evidence="3" id="KW-0479">Metal-binding</keyword>
<dbReference type="Proteomes" id="UP001293593">
    <property type="component" value="Unassembled WGS sequence"/>
</dbReference>
<feature type="region of interest" description="Disordered" evidence="9">
    <location>
        <begin position="61"/>
        <end position="108"/>
    </location>
</feature>
<accession>A0AAE1J7H8</accession>
<keyword evidence="12" id="KW-1185">Reference proteome</keyword>